<dbReference type="Proteomes" id="UP000823388">
    <property type="component" value="Chromosome 2K"/>
</dbReference>
<evidence type="ECO:0000313" key="4">
    <source>
        <dbReference type="Proteomes" id="UP000823388"/>
    </source>
</evidence>
<proteinExistence type="predicted"/>
<name>A0A8T0WJB8_PANVG</name>
<evidence type="ECO:0000259" key="2">
    <source>
        <dbReference type="Pfam" id="PF13968"/>
    </source>
</evidence>
<feature type="transmembrane region" description="Helical" evidence="1">
    <location>
        <begin position="327"/>
        <end position="353"/>
    </location>
</feature>
<dbReference type="PANTHER" id="PTHR31325">
    <property type="entry name" value="OS01G0798800 PROTEIN-RELATED"/>
    <property type="match status" value="1"/>
</dbReference>
<organism evidence="3 4">
    <name type="scientific">Panicum virgatum</name>
    <name type="common">Blackwell switchgrass</name>
    <dbReference type="NCBI Taxonomy" id="38727"/>
    <lineage>
        <taxon>Eukaryota</taxon>
        <taxon>Viridiplantae</taxon>
        <taxon>Streptophyta</taxon>
        <taxon>Embryophyta</taxon>
        <taxon>Tracheophyta</taxon>
        <taxon>Spermatophyta</taxon>
        <taxon>Magnoliopsida</taxon>
        <taxon>Liliopsida</taxon>
        <taxon>Poales</taxon>
        <taxon>Poaceae</taxon>
        <taxon>PACMAD clade</taxon>
        <taxon>Panicoideae</taxon>
        <taxon>Panicodae</taxon>
        <taxon>Paniceae</taxon>
        <taxon>Panicinae</taxon>
        <taxon>Panicum</taxon>
        <taxon>Panicum sect. Hiantes</taxon>
    </lineage>
</organism>
<keyword evidence="1" id="KW-1133">Transmembrane helix</keyword>
<dbReference type="EMBL" id="CM029039">
    <property type="protein sequence ID" value="KAG2645304.1"/>
    <property type="molecule type" value="Genomic_DNA"/>
</dbReference>
<feature type="transmembrane region" description="Helical" evidence="1">
    <location>
        <begin position="20"/>
        <end position="40"/>
    </location>
</feature>
<keyword evidence="1" id="KW-0472">Membrane</keyword>
<dbReference type="Pfam" id="PF13968">
    <property type="entry name" value="DUF4220"/>
    <property type="match status" value="1"/>
</dbReference>
<dbReference type="AlphaFoldDB" id="A0A8T0WJB8"/>
<sequence length="493" mass="55507">MMQQHLSVRNATVAAKACAAFRFVVWLVLMLSYPAVSYTIGLMQSGSFDNSLVVVWACFLLGCSDGIATCSVDGSDNQARIMLNQATQVLYVLLLLLSYMRSLHRQLKILLLLLWLLNVVKLGMRLLSLLSAGREQVLTTDNWIISKYMGHKQVSSVNDFDPETMKGYNVEDNLDATDEYLVTVDKVWQCEGSLLGNKASAGSKFRDLCLSFALFKLLWRRLSRSPLHEPRDIRTAVFVRRGIAGGDRCQDHERMFRLIEVELGFLYDFHFARYPSPKQTLIPETAMFGAAMALGLCTLFSSPLLRYSSNTNPAAAGDSIVSTGLDIWLARLVIVLFVILELFQYLSLVLSDWHKVKLLCRYVRRRSWHGRRSLEALLWLVCRATLTTSFQWRHTTGSREEVVLADGIRLGSLIPAKMPDEALRWNVLAEMWVELLLTVAPSENVSAHVKKLAAGGELITHLWALLTHGGMIKKPSRPCYSDDSSVKINYIPV</sequence>
<feature type="domain" description="DUF4220" evidence="2">
    <location>
        <begin position="26"/>
        <end position="393"/>
    </location>
</feature>
<evidence type="ECO:0000256" key="1">
    <source>
        <dbReference type="SAM" id="Phobius"/>
    </source>
</evidence>
<feature type="transmembrane region" description="Helical" evidence="1">
    <location>
        <begin position="52"/>
        <end position="70"/>
    </location>
</feature>
<protein>
    <recommendedName>
        <fullName evidence="2">DUF4220 domain-containing protein</fullName>
    </recommendedName>
</protein>
<accession>A0A8T0WJB8</accession>
<keyword evidence="4" id="KW-1185">Reference proteome</keyword>
<dbReference type="Pfam" id="PF04578">
    <property type="entry name" value="DUF594"/>
    <property type="match status" value="1"/>
</dbReference>
<feature type="transmembrane region" description="Helical" evidence="1">
    <location>
        <begin position="286"/>
        <end position="307"/>
    </location>
</feature>
<dbReference type="InterPro" id="IPR007658">
    <property type="entry name" value="DUF594"/>
</dbReference>
<keyword evidence="1" id="KW-0812">Transmembrane</keyword>
<feature type="transmembrane region" description="Helical" evidence="1">
    <location>
        <begin position="106"/>
        <end position="124"/>
    </location>
</feature>
<dbReference type="InterPro" id="IPR025315">
    <property type="entry name" value="DUF4220"/>
</dbReference>
<evidence type="ECO:0000313" key="3">
    <source>
        <dbReference type="EMBL" id="KAG2645304.1"/>
    </source>
</evidence>
<comment type="caution">
    <text evidence="3">The sequence shown here is derived from an EMBL/GenBank/DDBJ whole genome shotgun (WGS) entry which is preliminary data.</text>
</comment>
<feature type="transmembrane region" description="Helical" evidence="1">
    <location>
        <begin position="82"/>
        <end position="100"/>
    </location>
</feature>
<reference evidence="3" key="1">
    <citation type="submission" date="2020-05" db="EMBL/GenBank/DDBJ databases">
        <title>WGS assembly of Panicum virgatum.</title>
        <authorList>
            <person name="Lovell J.T."/>
            <person name="Jenkins J."/>
            <person name="Shu S."/>
            <person name="Juenger T.E."/>
            <person name="Schmutz J."/>
        </authorList>
    </citation>
    <scope>NUCLEOTIDE SEQUENCE</scope>
    <source>
        <strain evidence="3">AP13</strain>
    </source>
</reference>
<gene>
    <name evidence="3" type="ORF">PVAP13_2KG363500</name>
</gene>